<evidence type="ECO:0000313" key="2">
    <source>
        <dbReference type="EMBL" id="MBC3917997.1"/>
    </source>
</evidence>
<reference evidence="2 3" key="1">
    <citation type="submission" date="2020-08" db="EMBL/GenBank/DDBJ databases">
        <title>Novel species isolated from subtropical streams in China.</title>
        <authorList>
            <person name="Lu H."/>
        </authorList>
    </citation>
    <scope>NUCLEOTIDE SEQUENCE [LARGE SCALE GENOMIC DNA]</scope>
    <source>
        <strain evidence="2 3">CY18W</strain>
    </source>
</reference>
<dbReference type="RefSeq" id="WP_186947221.1">
    <property type="nucleotide sequence ID" value="NZ_JACOGF010000004.1"/>
</dbReference>
<protein>
    <recommendedName>
        <fullName evidence="4">YqjK-like protein</fullName>
    </recommendedName>
</protein>
<sequence length="109" mass="12290">MVKRQEKLAQKRQALLLKIQAQRSLITIYGKEIRQSLSLVDMASELFGKMGNSARRRPIASLLITAVVMIFKPARAFAVARSALMGWQIWQSLSSLVKHLRQSRDKPAG</sequence>
<dbReference type="Pfam" id="PF13997">
    <property type="entry name" value="YqjK"/>
    <property type="match status" value="1"/>
</dbReference>
<dbReference type="InterPro" id="IPR025612">
    <property type="entry name" value="YqjK"/>
</dbReference>
<organism evidence="2 3">
    <name type="scientific">Undibacterium hunanense</name>
    <dbReference type="NCBI Taxonomy" id="2762292"/>
    <lineage>
        <taxon>Bacteria</taxon>
        <taxon>Pseudomonadati</taxon>
        <taxon>Pseudomonadota</taxon>
        <taxon>Betaproteobacteria</taxon>
        <taxon>Burkholderiales</taxon>
        <taxon>Oxalobacteraceae</taxon>
        <taxon>Undibacterium</taxon>
    </lineage>
</organism>
<dbReference type="EMBL" id="JACOGF010000004">
    <property type="protein sequence ID" value="MBC3917997.1"/>
    <property type="molecule type" value="Genomic_DNA"/>
</dbReference>
<proteinExistence type="predicted"/>
<feature type="transmembrane region" description="Helical" evidence="1">
    <location>
        <begin position="59"/>
        <end position="78"/>
    </location>
</feature>
<comment type="caution">
    <text evidence="2">The sequence shown here is derived from an EMBL/GenBank/DDBJ whole genome shotgun (WGS) entry which is preliminary data.</text>
</comment>
<keyword evidence="1" id="KW-1133">Transmembrane helix</keyword>
<evidence type="ECO:0008006" key="4">
    <source>
        <dbReference type="Google" id="ProtNLM"/>
    </source>
</evidence>
<evidence type="ECO:0000313" key="3">
    <source>
        <dbReference type="Proteomes" id="UP000650424"/>
    </source>
</evidence>
<name>A0ABR6ZQ49_9BURK</name>
<keyword evidence="1" id="KW-0472">Membrane</keyword>
<keyword evidence="1" id="KW-0812">Transmembrane</keyword>
<evidence type="ECO:0000256" key="1">
    <source>
        <dbReference type="SAM" id="Phobius"/>
    </source>
</evidence>
<keyword evidence="3" id="KW-1185">Reference proteome</keyword>
<dbReference type="Proteomes" id="UP000650424">
    <property type="component" value="Unassembled WGS sequence"/>
</dbReference>
<gene>
    <name evidence="2" type="ORF">H8L32_10965</name>
</gene>
<accession>A0ABR6ZQ49</accession>